<dbReference type="RefSeq" id="WP_037468909.1">
    <property type="nucleotide sequence ID" value="NZ_BCZD01000015.1"/>
</dbReference>
<dbReference type="PATRIC" id="fig|1219045.3.peg.3744"/>
<dbReference type="GO" id="GO:0016020">
    <property type="term" value="C:membrane"/>
    <property type="evidence" value="ECO:0007669"/>
    <property type="project" value="UniProtKB-SubCell"/>
</dbReference>
<reference evidence="7" key="1">
    <citation type="submission" date="2014-08" db="EMBL/GenBank/DDBJ databases">
        <title>Draft genome sequences of Sphingobium herbicidovorans.</title>
        <authorList>
            <person name="Gan H.M."/>
            <person name="Gan H.Y."/>
            <person name="Savka M.A."/>
        </authorList>
    </citation>
    <scope>NUCLEOTIDE SEQUENCE [LARGE SCALE GENOMIC DNA]</scope>
    <source>
        <strain evidence="7">NBRC 16415</strain>
    </source>
</reference>
<dbReference type="Pfam" id="PF01169">
    <property type="entry name" value="GDT1"/>
    <property type="match status" value="2"/>
</dbReference>
<evidence type="ECO:0000256" key="5">
    <source>
        <dbReference type="ARBA" id="ARBA00023136"/>
    </source>
</evidence>
<accession>A0A086P534</accession>
<keyword evidence="5 6" id="KW-0472">Membrane</keyword>
<dbReference type="eggNOG" id="COG2119">
    <property type="taxonomic scope" value="Bacteria"/>
</dbReference>
<evidence type="ECO:0000256" key="4">
    <source>
        <dbReference type="ARBA" id="ARBA00022989"/>
    </source>
</evidence>
<comment type="caution">
    <text evidence="7">The sequence shown here is derived from an EMBL/GenBank/DDBJ whole genome shotgun (WGS) entry which is preliminary data.</text>
</comment>
<sequence length="188" mass="19354">MDALLTTLLGCFLAEIGDRNQLLVMALAARFGRDGAIIAGVLVAVVANAAIAAAAGAFLAPMLGADARLLFLALALLFLGLGLFWRVRQPDPLDQWPTGPFLTSALGLFILGFGDGSQFLILGIATRTADPVLAATGGAIGVMAALVPAVLLRDRLLKVLPVRAIRYGGGALTLILAVTLAVTALRLV</sequence>
<evidence type="ECO:0000256" key="3">
    <source>
        <dbReference type="ARBA" id="ARBA00022692"/>
    </source>
</evidence>
<feature type="transmembrane region" description="Helical" evidence="6">
    <location>
        <begin position="132"/>
        <end position="152"/>
    </location>
</feature>
<protein>
    <recommendedName>
        <fullName evidence="6">GDT1 family protein</fullName>
    </recommendedName>
</protein>
<dbReference type="GO" id="GO:0046873">
    <property type="term" value="F:metal ion transmembrane transporter activity"/>
    <property type="evidence" value="ECO:0007669"/>
    <property type="project" value="InterPro"/>
</dbReference>
<organism evidence="7 8">
    <name type="scientific">Sphingobium herbicidovorans (strain ATCC 700291 / DSM 11019 / CCUG 56400 / KCTC 2939 / LMG 18315 / NBRC 16415 / MH)</name>
    <name type="common">Sphingomonas herbicidovorans</name>
    <dbReference type="NCBI Taxonomy" id="1219045"/>
    <lineage>
        <taxon>Bacteria</taxon>
        <taxon>Pseudomonadati</taxon>
        <taxon>Pseudomonadota</taxon>
        <taxon>Alphaproteobacteria</taxon>
        <taxon>Sphingomonadales</taxon>
        <taxon>Sphingomonadaceae</taxon>
        <taxon>Sphingobium</taxon>
    </lineage>
</organism>
<dbReference type="AlphaFoldDB" id="A0A086P534"/>
<evidence type="ECO:0000313" key="8">
    <source>
        <dbReference type="Proteomes" id="UP000024284"/>
    </source>
</evidence>
<feature type="transmembrane region" description="Helical" evidence="6">
    <location>
        <begin position="164"/>
        <end position="185"/>
    </location>
</feature>
<evidence type="ECO:0000256" key="6">
    <source>
        <dbReference type="RuleBase" id="RU365102"/>
    </source>
</evidence>
<keyword evidence="8" id="KW-1185">Reference proteome</keyword>
<dbReference type="OrthoDB" id="7585760at2"/>
<dbReference type="STRING" id="76947.GCA_002080435_01763"/>
<comment type="subcellular location">
    <subcellularLocation>
        <location evidence="1 6">Membrane</location>
        <topology evidence="1 6">Multi-pass membrane protein</topology>
    </subcellularLocation>
</comment>
<evidence type="ECO:0000256" key="2">
    <source>
        <dbReference type="ARBA" id="ARBA00009190"/>
    </source>
</evidence>
<evidence type="ECO:0000256" key="1">
    <source>
        <dbReference type="ARBA" id="ARBA00004141"/>
    </source>
</evidence>
<feature type="transmembrane region" description="Helical" evidence="6">
    <location>
        <begin position="36"/>
        <end position="60"/>
    </location>
</feature>
<feature type="transmembrane region" description="Helical" evidence="6">
    <location>
        <begin position="67"/>
        <end position="85"/>
    </location>
</feature>
<dbReference type="InterPro" id="IPR001727">
    <property type="entry name" value="GDT1-like"/>
</dbReference>
<proteinExistence type="inferred from homology"/>
<feature type="transmembrane region" description="Helical" evidence="6">
    <location>
        <begin position="105"/>
        <end position="125"/>
    </location>
</feature>
<comment type="similarity">
    <text evidence="2 6">Belongs to the GDT1 family.</text>
</comment>
<evidence type="ECO:0000313" key="7">
    <source>
        <dbReference type="EMBL" id="KFG88502.1"/>
    </source>
</evidence>
<keyword evidence="4 6" id="KW-1133">Transmembrane helix</keyword>
<keyword evidence="3 6" id="KW-0812">Transmembrane</keyword>
<dbReference type="Proteomes" id="UP000024284">
    <property type="component" value="Unassembled WGS sequence"/>
</dbReference>
<gene>
    <name evidence="7" type="ORF">BV98_003687</name>
</gene>
<name>A0A086P534_SPHHM</name>
<dbReference type="EMBL" id="JFZA02000060">
    <property type="protein sequence ID" value="KFG88502.1"/>
    <property type="molecule type" value="Genomic_DNA"/>
</dbReference>